<organism evidence="2 3">
    <name type="scientific">Thalassoglobus polymorphus</name>
    <dbReference type="NCBI Taxonomy" id="2527994"/>
    <lineage>
        <taxon>Bacteria</taxon>
        <taxon>Pseudomonadati</taxon>
        <taxon>Planctomycetota</taxon>
        <taxon>Planctomycetia</taxon>
        <taxon>Planctomycetales</taxon>
        <taxon>Planctomycetaceae</taxon>
        <taxon>Thalassoglobus</taxon>
    </lineage>
</organism>
<accession>A0A517QM63</accession>
<evidence type="ECO:0000256" key="1">
    <source>
        <dbReference type="SAM" id="SignalP"/>
    </source>
</evidence>
<name>A0A517QM63_9PLAN</name>
<evidence type="ECO:0000313" key="2">
    <source>
        <dbReference type="EMBL" id="QDT32713.1"/>
    </source>
</evidence>
<dbReference type="OrthoDB" id="260790at2"/>
<keyword evidence="1" id="KW-0732">Signal</keyword>
<keyword evidence="3" id="KW-1185">Reference proteome</keyword>
<evidence type="ECO:0000313" key="3">
    <source>
        <dbReference type="Proteomes" id="UP000315724"/>
    </source>
</evidence>
<reference evidence="2 3" key="1">
    <citation type="submission" date="2019-02" db="EMBL/GenBank/DDBJ databases">
        <title>Deep-cultivation of Planctomycetes and their phenomic and genomic characterization uncovers novel biology.</title>
        <authorList>
            <person name="Wiegand S."/>
            <person name="Jogler M."/>
            <person name="Boedeker C."/>
            <person name="Pinto D."/>
            <person name="Vollmers J."/>
            <person name="Rivas-Marin E."/>
            <person name="Kohn T."/>
            <person name="Peeters S.H."/>
            <person name="Heuer A."/>
            <person name="Rast P."/>
            <person name="Oberbeckmann S."/>
            <person name="Bunk B."/>
            <person name="Jeske O."/>
            <person name="Meyerdierks A."/>
            <person name="Storesund J.E."/>
            <person name="Kallscheuer N."/>
            <person name="Luecker S."/>
            <person name="Lage O.M."/>
            <person name="Pohl T."/>
            <person name="Merkel B.J."/>
            <person name="Hornburger P."/>
            <person name="Mueller R.-W."/>
            <person name="Bruemmer F."/>
            <person name="Labrenz M."/>
            <person name="Spormann A.M."/>
            <person name="Op den Camp H."/>
            <person name="Overmann J."/>
            <person name="Amann R."/>
            <person name="Jetten M.S.M."/>
            <person name="Mascher T."/>
            <person name="Medema M.H."/>
            <person name="Devos D.P."/>
            <person name="Kaster A.-K."/>
            <person name="Ovreas L."/>
            <person name="Rohde M."/>
            <person name="Galperin M.Y."/>
            <person name="Jogler C."/>
        </authorList>
    </citation>
    <scope>NUCLEOTIDE SEQUENCE [LARGE SCALE GENOMIC DNA]</scope>
    <source>
        <strain evidence="2 3">Mal48</strain>
    </source>
</reference>
<gene>
    <name evidence="2" type="ORF">Mal48_19600</name>
</gene>
<dbReference type="AlphaFoldDB" id="A0A517QM63"/>
<dbReference type="RefSeq" id="WP_145198166.1">
    <property type="nucleotide sequence ID" value="NZ_CP036267.1"/>
</dbReference>
<protein>
    <submittedName>
        <fullName evidence="2">Uncharacterized protein</fullName>
    </submittedName>
</protein>
<feature type="signal peptide" evidence="1">
    <location>
        <begin position="1"/>
        <end position="19"/>
    </location>
</feature>
<proteinExistence type="predicted"/>
<sequence precursor="true">MRSFWTLITAFLLSASVSAGSLLASCPYCGVTPPSLAEQVASHDAVVLGKFLEGDKPNRQKEFSGATRFEIVKIVKGVDFDLSQGGTLSIERFRDGSKGDLVLIMGNKNEDADDALKWTELIDMTEESFDYMVNAPSLDVPVQQRLVYFLKFLEHPNSVVAADAFSEFAISAYKDIVPLAPLMEPKRIRSWLENPESPPDRVLRTGFYGLILGLCGDEDDGEFLKNKLLTSSADYQFGIDGMTSGYILLTGKQGFNVLEEAMILNPESSQTDLFQVLQALRFIWTYDRERIPQDELYSAMRAVLKRPEIADMAIIDLARWKDWEAMDQVVGLYEKEGFNDPPVKRAIIRYLMTAKGSAKLSPTEGEPSHVEKAQKHLERLNEADPKLFKQVERYFFE</sequence>
<feature type="chain" id="PRO_5021756470" evidence="1">
    <location>
        <begin position="20"/>
        <end position="397"/>
    </location>
</feature>
<dbReference type="EMBL" id="CP036267">
    <property type="protein sequence ID" value="QDT32713.1"/>
    <property type="molecule type" value="Genomic_DNA"/>
</dbReference>
<dbReference type="PROSITE" id="PS51257">
    <property type="entry name" value="PROKAR_LIPOPROTEIN"/>
    <property type="match status" value="1"/>
</dbReference>
<dbReference type="KEGG" id="tpol:Mal48_19600"/>
<dbReference type="Proteomes" id="UP000315724">
    <property type="component" value="Chromosome"/>
</dbReference>